<proteinExistence type="predicted"/>
<organism evidence="1 2">
    <name type="scientific">Polycladomyces abyssicola</name>
    <dbReference type="NCBI Taxonomy" id="1125966"/>
    <lineage>
        <taxon>Bacteria</taxon>
        <taxon>Bacillati</taxon>
        <taxon>Bacillota</taxon>
        <taxon>Bacilli</taxon>
        <taxon>Bacillales</taxon>
        <taxon>Thermoactinomycetaceae</taxon>
        <taxon>Polycladomyces</taxon>
    </lineage>
</organism>
<dbReference type="Proteomes" id="UP000677436">
    <property type="component" value="Chromosome"/>
</dbReference>
<evidence type="ECO:0000313" key="2">
    <source>
        <dbReference type="Proteomes" id="UP000677436"/>
    </source>
</evidence>
<name>A0A8D5ZNQ7_9BACL</name>
<dbReference type="KEGG" id="pabs:JIR001_27630"/>
<sequence>MVIPKLRLNAVVFTENELFETHTVGFGIEFVVGVGFEVIIGGNDSVDGIAQHGDVPEGTTEIAMNPETAMTVYTFDFLPLGGGQVFYGFLLVMGRVFVDLAGRYCLSIMLRKVRPPVLGMWEKMMTG</sequence>
<dbReference type="AlphaFoldDB" id="A0A8D5ZNQ7"/>
<reference evidence="1" key="2">
    <citation type="journal article" date="2021" name="Microbiol. Resour. Announc.">
        <title>Complete Genome Sequence of Polycladomyces abyssicola JIR-001T, Isolated from Hemipelagic Sediment in Deep Seawater.</title>
        <authorList>
            <person name="Tsubouchi T."/>
            <person name="Kaneko Y."/>
        </authorList>
    </citation>
    <scope>NUCLEOTIDE SEQUENCE</scope>
    <source>
        <strain evidence="1">JIR-001</strain>
    </source>
</reference>
<gene>
    <name evidence="1" type="ORF">JIR001_27630</name>
</gene>
<evidence type="ECO:0000313" key="1">
    <source>
        <dbReference type="EMBL" id="BCU82980.1"/>
    </source>
</evidence>
<reference evidence="1" key="1">
    <citation type="journal article" date="2013" name="Int. J. Syst. Evol. Microbiol.">
        <title>Polycladomyces abyssicola gen. nov., sp. nov., a thermophilic filamentous bacterium isolated from hemipelagic sediment.</title>
        <authorList>
            <person name="Tsubouchi T."/>
            <person name="Shimane Y."/>
            <person name="Mori K."/>
            <person name="Usui K."/>
            <person name="Hiraki T."/>
            <person name="Tame A."/>
            <person name="Uematsu K."/>
            <person name="Maruyama T."/>
            <person name="Hatada Y."/>
        </authorList>
    </citation>
    <scope>NUCLEOTIDE SEQUENCE</scope>
    <source>
        <strain evidence="1">JIR-001</strain>
    </source>
</reference>
<dbReference type="EMBL" id="AP024601">
    <property type="protein sequence ID" value="BCU82980.1"/>
    <property type="molecule type" value="Genomic_DNA"/>
</dbReference>
<keyword evidence="2" id="KW-1185">Reference proteome</keyword>
<protein>
    <submittedName>
        <fullName evidence="1">Uncharacterized protein</fullName>
    </submittedName>
</protein>
<accession>A0A8D5ZNQ7</accession>